<reference evidence="4" key="1">
    <citation type="submission" date="2016-01" db="EMBL/GenBank/DDBJ databases">
        <authorList>
            <person name="Peeters C."/>
        </authorList>
    </citation>
    <scope>NUCLEOTIDE SEQUENCE</scope>
    <source>
        <strain evidence="4">LMG 29322</strain>
    </source>
</reference>
<dbReference type="Pfam" id="PF16998">
    <property type="entry name" value="17kDa_Anti_2"/>
    <property type="match status" value="1"/>
</dbReference>
<dbReference type="EMBL" id="FCOA02000008">
    <property type="protein sequence ID" value="SAK63556.1"/>
    <property type="molecule type" value="Genomic_DNA"/>
</dbReference>
<evidence type="ECO:0000313" key="4">
    <source>
        <dbReference type="EMBL" id="SAK63556.1"/>
    </source>
</evidence>
<proteinExistence type="predicted"/>
<keyword evidence="2" id="KW-0732">Signal</keyword>
<feature type="chain" id="PRO_5007621253" description="Surface antigen domain-containing protein" evidence="2">
    <location>
        <begin position="37"/>
        <end position="138"/>
    </location>
</feature>
<dbReference type="STRING" id="1777140.AWB79_03020"/>
<name>A0A158B1F0_9BURK</name>
<protein>
    <recommendedName>
        <fullName evidence="3">Surface antigen domain-containing protein</fullName>
    </recommendedName>
</protein>
<organism evidence="4 5">
    <name type="scientific">Caballeronia hypogeia</name>
    <dbReference type="NCBI Taxonomy" id="1777140"/>
    <lineage>
        <taxon>Bacteria</taxon>
        <taxon>Pseudomonadati</taxon>
        <taxon>Pseudomonadota</taxon>
        <taxon>Betaproteobacteria</taxon>
        <taxon>Burkholderiales</taxon>
        <taxon>Burkholderiaceae</taxon>
        <taxon>Caballeronia</taxon>
    </lineage>
</organism>
<sequence length="138" mass="15134">MPIEHRSTHRARRALARISFLTLAASALVVSAQAQAANLGFLNNTPITYMKQRDLQALNDAAQKALNTKQDGESLDWDNKGTGNTVPINGTVTPQSSFESDGLKCRKVELVAHAKGQTQTWMPTACKQSDGKWKLKKQ</sequence>
<dbReference type="Proteomes" id="UP000054851">
    <property type="component" value="Unassembled WGS sequence"/>
</dbReference>
<accession>A0A158B1F0</accession>
<gene>
    <name evidence="4" type="ORF">AWB79_03020</name>
</gene>
<feature type="region of interest" description="Disordered" evidence="1">
    <location>
        <begin position="68"/>
        <end position="99"/>
    </location>
</feature>
<feature type="compositionally biased region" description="Polar residues" evidence="1">
    <location>
        <begin position="81"/>
        <end position="99"/>
    </location>
</feature>
<evidence type="ECO:0000259" key="3">
    <source>
        <dbReference type="Pfam" id="PF16998"/>
    </source>
</evidence>
<dbReference type="AlphaFoldDB" id="A0A158B1F0"/>
<keyword evidence="5" id="KW-1185">Reference proteome</keyword>
<evidence type="ECO:0000256" key="2">
    <source>
        <dbReference type="SAM" id="SignalP"/>
    </source>
</evidence>
<feature type="domain" description="Surface antigen" evidence="3">
    <location>
        <begin position="35"/>
        <end position="136"/>
    </location>
</feature>
<dbReference type="InterPro" id="IPR032635">
    <property type="entry name" value="Anti_2"/>
</dbReference>
<dbReference type="OrthoDB" id="8775956at2"/>
<feature type="signal peptide" evidence="2">
    <location>
        <begin position="1"/>
        <end position="36"/>
    </location>
</feature>
<evidence type="ECO:0000313" key="5">
    <source>
        <dbReference type="Proteomes" id="UP000054851"/>
    </source>
</evidence>
<dbReference type="RefSeq" id="WP_061168214.1">
    <property type="nucleotide sequence ID" value="NZ_FCOA02000008.1"/>
</dbReference>
<evidence type="ECO:0000256" key="1">
    <source>
        <dbReference type="SAM" id="MobiDB-lite"/>
    </source>
</evidence>
<comment type="caution">
    <text evidence="4">The sequence shown here is derived from an EMBL/GenBank/DDBJ whole genome shotgun (WGS) entry which is preliminary data.</text>
</comment>